<keyword evidence="12" id="KW-1185">Reference proteome</keyword>
<evidence type="ECO:0000256" key="7">
    <source>
        <dbReference type="ARBA" id="ARBA00047899"/>
    </source>
</evidence>
<keyword evidence="2" id="KW-0723">Serine/threonine-protein kinase</keyword>
<keyword evidence="4" id="KW-0547">Nucleotide-binding</keyword>
<keyword evidence="6" id="KW-0067">ATP-binding</keyword>
<keyword evidence="10" id="KW-0472">Membrane</keyword>
<accession>A0ABP0JHY5</accession>
<feature type="transmembrane region" description="Helical" evidence="10">
    <location>
        <begin position="393"/>
        <end position="417"/>
    </location>
</feature>
<comment type="catalytic activity">
    <reaction evidence="7">
        <text>L-threonyl-[protein] + ATP = O-phospho-L-threonyl-[protein] + ADP + H(+)</text>
        <dbReference type="Rhea" id="RHEA:46608"/>
        <dbReference type="Rhea" id="RHEA-COMP:11060"/>
        <dbReference type="Rhea" id="RHEA-COMP:11605"/>
        <dbReference type="ChEBI" id="CHEBI:15378"/>
        <dbReference type="ChEBI" id="CHEBI:30013"/>
        <dbReference type="ChEBI" id="CHEBI:30616"/>
        <dbReference type="ChEBI" id="CHEBI:61977"/>
        <dbReference type="ChEBI" id="CHEBI:456216"/>
        <dbReference type="EC" id="2.7.11.1"/>
    </reaction>
</comment>
<keyword evidence="10" id="KW-0812">Transmembrane</keyword>
<comment type="catalytic activity">
    <reaction evidence="8">
        <text>L-seryl-[protein] + ATP = O-phospho-L-seryl-[protein] + ADP + H(+)</text>
        <dbReference type="Rhea" id="RHEA:17989"/>
        <dbReference type="Rhea" id="RHEA-COMP:9863"/>
        <dbReference type="Rhea" id="RHEA-COMP:11604"/>
        <dbReference type="ChEBI" id="CHEBI:15378"/>
        <dbReference type="ChEBI" id="CHEBI:29999"/>
        <dbReference type="ChEBI" id="CHEBI:30616"/>
        <dbReference type="ChEBI" id="CHEBI:83421"/>
        <dbReference type="ChEBI" id="CHEBI:456216"/>
        <dbReference type="EC" id="2.7.11.1"/>
    </reaction>
</comment>
<evidence type="ECO:0000256" key="3">
    <source>
        <dbReference type="ARBA" id="ARBA00022679"/>
    </source>
</evidence>
<sequence length="504" mass="56819">VVTYELCALRVPFGGNSLPAVAMKIMGADPEPLALRSPELNWIVMSLLSKEPSQRPRLEAVQRLPFVQKYIEELLSYSRETGAGGCEAMTERRSRRTEPDGRAEPSVPRRAARVGGAPQALERKIEAAQAEFVRTRQAALEAKRRVEGETKPLVEGPAPQREQRRPRKTVEEQTQLSGKEREAEVRRRARQERDELDALHWDALSKARREHQEERRKLELRLRGHDEVPPPVDSFDDSPSCGVPRKDKLAEEAEYLEKLAEARREQAQERRRLAEKLAKMADDEVPVVSEEEVDSDKENAVCFVLKRPREMDGGGDPGPMLLEIPFTDKVKPKPKLTSDTRFSKRRSCVHPTYPLNEAPIGAPKTHSPAMATVWARRQMRGACCCGRGDLGDFFFTVCGVVGLCWLFVALIGFWWLWLLALVALAFVFGCFWLDFVGFWLPVCLWGLSFCGPEARRANLRGGLALRCGHAGPGDEAGRRLLEWLAEEAEDDDIVVKQLQLAENI</sequence>
<evidence type="ECO:0000256" key="8">
    <source>
        <dbReference type="ARBA" id="ARBA00048679"/>
    </source>
</evidence>
<feature type="region of interest" description="Disordered" evidence="9">
    <location>
        <begin position="143"/>
        <end position="192"/>
    </location>
</feature>
<name>A0ABP0JHY5_9DINO</name>
<dbReference type="PANTHER" id="PTHR44899">
    <property type="entry name" value="CAMK FAMILY PROTEIN KINASE"/>
    <property type="match status" value="1"/>
</dbReference>
<proteinExistence type="predicted"/>
<evidence type="ECO:0000256" key="2">
    <source>
        <dbReference type="ARBA" id="ARBA00022527"/>
    </source>
</evidence>
<dbReference type="Gene3D" id="1.10.510.10">
    <property type="entry name" value="Transferase(Phosphotransferase) domain 1"/>
    <property type="match status" value="1"/>
</dbReference>
<dbReference type="InterPro" id="IPR011009">
    <property type="entry name" value="Kinase-like_dom_sf"/>
</dbReference>
<gene>
    <name evidence="11" type="ORF">CCMP2556_LOCUS11488</name>
</gene>
<feature type="non-terminal residue" evidence="11">
    <location>
        <position position="1"/>
    </location>
</feature>
<evidence type="ECO:0000256" key="4">
    <source>
        <dbReference type="ARBA" id="ARBA00022741"/>
    </source>
</evidence>
<dbReference type="PANTHER" id="PTHR44899:SF3">
    <property type="entry name" value="SERINE_THREONINE-PROTEIN KINASE NEK1"/>
    <property type="match status" value="1"/>
</dbReference>
<feature type="region of interest" description="Disordered" evidence="9">
    <location>
        <begin position="225"/>
        <end position="244"/>
    </location>
</feature>
<evidence type="ECO:0000313" key="12">
    <source>
        <dbReference type="Proteomes" id="UP001642484"/>
    </source>
</evidence>
<dbReference type="Proteomes" id="UP001642484">
    <property type="component" value="Unassembled WGS sequence"/>
</dbReference>
<protein>
    <recommendedName>
        <fullName evidence="1">non-specific serine/threonine protein kinase</fullName>
        <ecNumber evidence="1">2.7.11.1</ecNumber>
    </recommendedName>
</protein>
<evidence type="ECO:0000256" key="9">
    <source>
        <dbReference type="SAM" id="MobiDB-lite"/>
    </source>
</evidence>
<feature type="compositionally biased region" description="Basic and acidic residues" evidence="9">
    <location>
        <begin position="178"/>
        <end position="192"/>
    </location>
</feature>
<evidence type="ECO:0000256" key="1">
    <source>
        <dbReference type="ARBA" id="ARBA00012513"/>
    </source>
</evidence>
<feature type="compositionally biased region" description="Basic and acidic residues" evidence="9">
    <location>
        <begin position="143"/>
        <end position="152"/>
    </location>
</feature>
<keyword evidence="5" id="KW-0418">Kinase</keyword>
<feature type="transmembrane region" description="Helical" evidence="10">
    <location>
        <begin position="424"/>
        <end position="447"/>
    </location>
</feature>
<dbReference type="SUPFAM" id="SSF56112">
    <property type="entry name" value="Protein kinase-like (PK-like)"/>
    <property type="match status" value="1"/>
</dbReference>
<dbReference type="InterPro" id="IPR051131">
    <property type="entry name" value="NEK_Ser/Thr_kinase_NIMA"/>
</dbReference>
<evidence type="ECO:0000256" key="10">
    <source>
        <dbReference type="SAM" id="Phobius"/>
    </source>
</evidence>
<feature type="region of interest" description="Disordered" evidence="9">
    <location>
        <begin position="83"/>
        <end position="119"/>
    </location>
</feature>
<evidence type="ECO:0000256" key="6">
    <source>
        <dbReference type="ARBA" id="ARBA00022840"/>
    </source>
</evidence>
<dbReference type="EC" id="2.7.11.1" evidence="1"/>
<keyword evidence="3" id="KW-0808">Transferase</keyword>
<feature type="compositionally biased region" description="Basic and acidic residues" evidence="9">
    <location>
        <begin position="89"/>
        <end position="103"/>
    </location>
</feature>
<organism evidence="11 12">
    <name type="scientific">Durusdinium trenchii</name>
    <dbReference type="NCBI Taxonomy" id="1381693"/>
    <lineage>
        <taxon>Eukaryota</taxon>
        <taxon>Sar</taxon>
        <taxon>Alveolata</taxon>
        <taxon>Dinophyceae</taxon>
        <taxon>Suessiales</taxon>
        <taxon>Symbiodiniaceae</taxon>
        <taxon>Durusdinium</taxon>
    </lineage>
</organism>
<reference evidence="11 12" key="1">
    <citation type="submission" date="2024-02" db="EMBL/GenBank/DDBJ databases">
        <authorList>
            <person name="Chen Y."/>
            <person name="Shah S."/>
            <person name="Dougan E. K."/>
            <person name="Thang M."/>
            <person name="Chan C."/>
        </authorList>
    </citation>
    <scope>NUCLEOTIDE SEQUENCE [LARGE SCALE GENOMIC DNA]</scope>
</reference>
<keyword evidence="10" id="KW-1133">Transmembrane helix</keyword>
<comment type="caution">
    <text evidence="11">The sequence shown here is derived from an EMBL/GenBank/DDBJ whole genome shotgun (WGS) entry which is preliminary data.</text>
</comment>
<dbReference type="EMBL" id="CAXAMN010005480">
    <property type="protein sequence ID" value="CAK9013954.1"/>
    <property type="molecule type" value="Genomic_DNA"/>
</dbReference>
<evidence type="ECO:0000256" key="5">
    <source>
        <dbReference type="ARBA" id="ARBA00022777"/>
    </source>
</evidence>
<evidence type="ECO:0000313" key="11">
    <source>
        <dbReference type="EMBL" id="CAK9013954.1"/>
    </source>
</evidence>